<evidence type="ECO:0000313" key="2">
    <source>
        <dbReference type="EMBL" id="KAJ4453623.1"/>
    </source>
</evidence>
<dbReference type="EMBL" id="JAPMOS010000235">
    <property type="protein sequence ID" value="KAJ4453623.1"/>
    <property type="molecule type" value="Genomic_DNA"/>
</dbReference>
<feature type="region of interest" description="Disordered" evidence="1">
    <location>
        <begin position="77"/>
        <end position="102"/>
    </location>
</feature>
<feature type="compositionally biased region" description="Low complexity" evidence="1">
    <location>
        <begin position="163"/>
        <end position="177"/>
    </location>
</feature>
<keyword evidence="3" id="KW-1185">Reference proteome</keyword>
<evidence type="ECO:0000256" key="1">
    <source>
        <dbReference type="SAM" id="MobiDB-lite"/>
    </source>
</evidence>
<evidence type="ECO:0000313" key="3">
    <source>
        <dbReference type="Proteomes" id="UP001141327"/>
    </source>
</evidence>
<reference evidence="2" key="1">
    <citation type="journal article" date="2022" name="bioRxiv">
        <title>Genomics of Preaxostyla Flagellates Illuminates Evolutionary Transitions and the Path Towards Mitochondrial Loss.</title>
        <authorList>
            <person name="Novak L.V.F."/>
            <person name="Treitli S.C."/>
            <person name="Pyrih J."/>
            <person name="Halakuc P."/>
            <person name="Pipaliya S.V."/>
            <person name="Vacek V."/>
            <person name="Brzon O."/>
            <person name="Soukal P."/>
            <person name="Eme L."/>
            <person name="Dacks J.B."/>
            <person name="Karnkowska A."/>
            <person name="Elias M."/>
            <person name="Hampl V."/>
        </authorList>
    </citation>
    <scope>NUCLEOTIDE SEQUENCE</scope>
    <source>
        <strain evidence="2">RCP-MX</strain>
    </source>
</reference>
<protein>
    <submittedName>
        <fullName evidence="2">Uncharacterized protein</fullName>
    </submittedName>
</protein>
<feature type="region of interest" description="Disordered" evidence="1">
    <location>
        <begin position="145"/>
        <end position="180"/>
    </location>
</feature>
<proteinExistence type="predicted"/>
<name>A0ABQ8U4K7_9EUKA</name>
<organism evidence="2 3">
    <name type="scientific">Paratrimastix pyriformis</name>
    <dbReference type="NCBI Taxonomy" id="342808"/>
    <lineage>
        <taxon>Eukaryota</taxon>
        <taxon>Metamonada</taxon>
        <taxon>Preaxostyla</taxon>
        <taxon>Paratrimastigidae</taxon>
        <taxon>Paratrimastix</taxon>
    </lineage>
</organism>
<dbReference type="Proteomes" id="UP001141327">
    <property type="component" value="Unassembled WGS sequence"/>
</dbReference>
<gene>
    <name evidence="2" type="ORF">PAPYR_11859</name>
</gene>
<accession>A0ABQ8U4K7</accession>
<feature type="compositionally biased region" description="Polar residues" evidence="1">
    <location>
        <begin position="149"/>
        <end position="158"/>
    </location>
</feature>
<sequence length="290" mass="31545">MIDLAATFVFEARAAALLEDRLQGQERIKILRIGFARSRGIPRVSQQGELIERHPLTPDLLEHVVRFTATPPAGVICPKAQRLSPTAPPRATSPAPAPRSPSPTYQYYLGEFTTSLDLITEKIKKIALYTRELLQLKSLPPTAPCFATPRSQSVPPQDTTEHPASSSPAPSSTNSSPVPSPTPFFPPVSCVSPTCSPVPSSDLIAGLVLAIPEHDIALARFKNMVRTSADYFGLADYLDNGKFQVVFVRRKSVGAGPVPRSDVVLEGEILESHEVMCRKFELVDVSLLEP</sequence>
<comment type="caution">
    <text evidence="2">The sequence shown here is derived from an EMBL/GenBank/DDBJ whole genome shotgun (WGS) entry which is preliminary data.</text>
</comment>